<feature type="region of interest" description="Disordered" evidence="3">
    <location>
        <begin position="111"/>
        <end position="130"/>
    </location>
</feature>
<sequence length="572" mass="65291">MPQGKEDTSEFEGLGYHLSNSRGKEKDMSQLASQIEYLEYLVKEQQKQIASSAIEVQKKGDQVRDLQKKLTLEKNIFSSSSIYSPEHLLPKSLSAEIEGVVPKGCESGDFESASSFPSEKSQKDGSYSDSKFQRKHLIAGMDQSFDNPPRLPLALNKYKANLRLNSQSSSSALVPDHSVDPFSLGPPFLQPFTASSQAFYGSQSFKKGPENPARPSDNICSNKLQNNDSRKEIEMPEVSSQNYKWKSIIEQIVFRNDQSASLYLQQKLKSDDQNMKHALIQCILPLSYTLMTNKFGNFLIQKCLEQCDERQLGEFAQQLKAHITELSTNAFGSHVVQKSFEIYPERFATSLIDQLMEQLPETLLQRHSCHVWQKFLETRRKSCAIGTMDTFNEKLTGNWTQIAMSEMGSLVVQTIFENCKEQEKRPCLDEIIENTHSIISGQWGNWVIQHIIEHGSKDDQETVFLDILRNVEFYSTNQYASKVVERALRVNNRTFFNDYVALITEPQDKWGRILLMDIASSQYGNYIVQHLLHAATPFQKRLLAELLRKHMVSLRGYKHGQKIALLVEKTKT</sequence>
<dbReference type="InterPro" id="IPR011989">
    <property type="entry name" value="ARM-like"/>
</dbReference>
<dbReference type="PROSITE" id="PS50303">
    <property type="entry name" value="PUM_HD"/>
    <property type="match status" value="1"/>
</dbReference>
<dbReference type="InterPro" id="IPR016024">
    <property type="entry name" value="ARM-type_fold"/>
</dbReference>
<feature type="repeat" description="Pumilio" evidence="2">
    <location>
        <begin position="394"/>
        <end position="433"/>
    </location>
</feature>
<dbReference type="PANTHER" id="PTHR12537">
    <property type="entry name" value="RNA BINDING PROTEIN PUMILIO-RELATED"/>
    <property type="match status" value="1"/>
</dbReference>
<name>A0AAE9WEN4_9SCHI</name>
<protein>
    <submittedName>
        <fullName evidence="5">Meiotic pumilio family RNA-binding protein Mpf1</fullName>
    </submittedName>
</protein>
<dbReference type="SUPFAM" id="SSF48371">
    <property type="entry name" value="ARM repeat"/>
    <property type="match status" value="1"/>
</dbReference>
<evidence type="ECO:0000256" key="2">
    <source>
        <dbReference type="PROSITE-ProRule" id="PRU00317"/>
    </source>
</evidence>
<proteinExistence type="predicted"/>
<keyword evidence="6" id="KW-1185">Reference proteome</keyword>
<feature type="compositionally biased region" description="Polar residues" evidence="3">
    <location>
        <begin position="112"/>
        <end position="130"/>
    </location>
</feature>
<evidence type="ECO:0000313" key="6">
    <source>
        <dbReference type="Proteomes" id="UP001212411"/>
    </source>
</evidence>
<feature type="region of interest" description="Disordered" evidence="3">
    <location>
        <begin position="203"/>
        <end position="232"/>
    </location>
</feature>
<evidence type="ECO:0000256" key="3">
    <source>
        <dbReference type="SAM" id="MobiDB-lite"/>
    </source>
</evidence>
<dbReference type="GO" id="GO:0010608">
    <property type="term" value="P:post-transcriptional regulation of gene expression"/>
    <property type="evidence" value="ECO:0007669"/>
    <property type="project" value="TreeGrafter"/>
</dbReference>
<dbReference type="EMBL" id="CP115612">
    <property type="protein sequence ID" value="WBW73827.1"/>
    <property type="molecule type" value="Genomic_DNA"/>
</dbReference>
<feature type="repeat" description="Pumilio" evidence="2">
    <location>
        <begin position="282"/>
        <end position="317"/>
    </location>
</feature>
<dbReference type="Gene3D" id="1.25.10.10">
    <property type="entry name" value="Leucine-rich Repeat Variant"/>
    <property type="match status" value="1"/>
</dbReference>
<evidence type="ECO:0000313" key="5">
    <source>
        <dbReference type="EMBL" id="WBW73827.1"/>
    </source>
</evidence>
<accession>A0AAE9WEN4</accession>
<dbReference type="Pfam" id="PF00806">
    <property type="entry name" value="PUF"/>
    <property type="match status" value="7"/>
</dbReference>
<feature type="repeat" description="Pumilio" evidence="2">
    <location>
        <begin position="509"/>
        <end position="545"/>
    </location>
</feature>
<dbReference type="GeneID" id="80876241"/>
<evidence type="ECO:0000256" key="1">
    <source>
        <dbReference type="ARBA" id="ARBA00022737"/>
    </source>
</evidence>
<reference evidence="5 6" key="1">
    <citation type="journal article" date="2023" name="G3 (Bethesda)">
        <title>A high-quality reference genome for the fission yeast Schizosaccharomyces osmophilus.</title>
        <authorList>
            <person name="Jia G.S."/>
            <person name="Zhang W.C."/>
            <person name="Liang Y."/>
            <person name="Liu X.H."/>
            <person name="Rhind N."/>
            <person name="Pidoux A."/>
            <person name="Brysch-Herzberg M."/>
            <person name="Du L.L."/>
        </authorList>
    </citation>
    <scope>NUCLEOTIDE SEQUENCE [LARGE SCALE GENOMIC DNA]</scope>
    <source>
        <strain evidence="5 6">CBS 15793</strain>
    </source>
</reference>
<feature type="region of interest" description="Disordered" evidence="3">
    <location>
        <begin position="1"/>
        <end position="26"/>
    </location>
</feature>
<dbReference type="KEGG" id="som:SOMG_02761"/>
<dbReference type="Proteomes" id="UP001212411">
    <property type="component" value="Chromosome 2"/>
</dbReference>
<dbReference type="PANTHER" id="PTHR12537:SF189">
    <property type="entry name" value="MEIOTIC PUF FAMILY PROTEIN 1"/>
    <property type="match status" value="1"/>
</dbReference>
<dbReference type="GO" id="GO:0005737">
    <property type="term" value="C:cytoplasm"/>
    <property type="evidence" value="ECO:0007669"/>
    <property type="project" value="TreeGrafter"/>
</dbReference>
<gene>
    <name evidence="5" type="primary">mpf1</name>
    <name evidence="5" type="ORF">SOMG_02761</name>
</gene>
<feature type="compositionally biased region" description="Polar residues" evidence="3">
    <location>
        <begin position="218"/>
        <end position="227"/>
    </location>
</feature>
<evidence type="ECO:0000259" key="4">
    <source>
        <dbReference type="PROSITE" id="PS50303"/>
    </source>
</evidence>
<feature type="repeat" description="Pumilio" evidence="2">
    <location>
        <begin position="318"/>
        <end position="353"/>
    </location>
</feature>
<dbReference type="SMART" id="SM00025">
    <property type="entry name" value="Pumilio"/>
    <property type="match status" value="7"/>
</dbReference>
<dbReference type="RefSeq" id="XP_056038070.1">
    <property type="nucleotide sequence ID" value="XM_056181552.1"/>
</dbReference>
<dbReference type="InterPro" id="IPR033133">
    <property type="entry name" value="PUM-HD"/>
</dbReference>
<feature type="domain" description="PUM-HD" evidence="4">
    <location>
        <begin position="216"/>
        <end position="571"/>
    </location>
</feature>
<organism evidence="5 6">
    <name type="scientific">Schizosaccharomyces osmophilus</name>
    <dbReference type="NCBI Taxonomy" id="2545709"/>
    <lineage>
        <taxon>Eukaryota</taxon>
        <taxon>Fungi</taxon>
        <taxon>Dikarya</taxon>
        <taxon>Ascomycota</taxon>
        <taxon>Taphrinomycotina</taxon>
        <taxon>Schizosaccharomycetes</taxon>
        <taxon>Schizosaccharomycetales</taxon>
        <taxon>Schizosaccharomycetaceae</taxon>
        <taxon>Schizosaccharomyces</taxon>
    </lineage>
</organism>
<dbReference type="AlphaFoldDB" id="A0AAE9WEN4"/>
<dbReference type="GO" id="GO:0003730">
    <property type="term" value="F:mRNA 3'-UTR binding"/>
    <property type="evidence" value="ECO:0007669"/>
    <property type="project" value="TreeGrafter"/>
</dbReference>
<dbReference type="PROSITE" id="PS50302">
    <property type="entry name" value="PUM"/>
    <property type="match status" value="4"/>
</dbReference>
<keyword evidence="1" id="KW-0677">Repeat</keyword>
<dbReference type="InterPro" id="IPR001313">
    <property type="entry name" value="Pumilio_RNA-bd_rpt"/>
</dbReference>